<keyword evidence="1" id="KW-0472">Membrane</keyword>
<dbReference type="AlphaFoldDB" id="A0AAV2YH19"/>
<reference evidence="2" key="2">
    <citation type="journal article" date="2023" name="Microbiol Resour">
        <title>Decontamination and Annotation of the Draft Genome Sequence of the Oomycete Lagenidium giganteum ARSEF 373.</title>
        <authorList>
            <person name="Morgan W.R."/>
            <person name="Tartar A."/>
        </authorList>
    </citation>
    <scope>NUCLEOTIDE SEQUENCE</scope>
    <source>
        <strain evidence="2">ARSEF 373</strain>
    </source>
</reference>
<keyword evidence="3" id="KW-1185">Reference proteome</keyword>
<keyword evidence="1" id="KW-0812">Transmembrane</keyword>
<evidence type="ECO:0008006" key="4">
    <source>
        <dbReference type="Google" id="ProtNLM"/>
    </source>
</evidence>
<protein>
    <recommendedName>
        <fullName evidence="4">PLAC8 family protein</fullName>
    </recommendedName>
</protein>
<reference evidence="2" key="1">
    <citation type="submission" date="2022-11" db="EMBL/GenBank/DDBJ databases">
        <authorList>
            <person name="Morgan W.R."/>
            <person name="Tartar A."/>
        </authorList>
    </citation>
    <scope>NUCLEOTIDE SEQUENCE</scope>
    <source>
        <strain evidence="2">ARSEF 373</strain>
    </source>
</reference>
<sequence>MPAAAQRADKSKKDKDDAFYDADDDFFEVRHKNGLLDDLGLQFGGWSTGLCDCWVSCVPNGCMSTVIPCVALAQITSRINMMSYCSALAFFLVLWALVLGVVALEYVGLMVKIMRLRTKVRMAFRIPGNVISDFCLGFWCPPCTIAQMASHVQSYQQGSCRFGPPDTLPAYF</sequence>
<dbReference type="Proteomes" id="UP001146120">
    <property type="component" value="Unassembled WGS sequence"/>
</dbReference>
<dbReference type="Pfam" id="PF04749">
    <property type="entry name" value="PLAC8"/>
    <property type="match status" value="1"/>
</dbReference>
<evidence type="ECO:0000313" key="2">
    <source>
        <dbReference type="EMBL" id="DAZ92697.1"/>
    </source>
</evidence>
<evidence type="ECO:0000313" key="3">
    <source>
        <dbReference type="Proteomes" id="UP001146120"/>
    </source>
</evidence>
<organism evidence="2 3">
    <name type="scientific">Lagenidium giganteum</name>
    <dbReference type="NCBI Taxonomy" id="4803"/>
    <lineage>
        <taxon>Eukaryota</taxon>
        <taxon>Sar</taxon>
        <taxon>Stramenopiles</taxon>
        <taxon>Oomycota</taxon>
        <taxon>Peronosporomycetes</taxon>
        <taxon>Pythiales</taxon>
        <taxon>Pythiaceae</taxon>
    </lineage>
</organism>
<dbReference type="InterPro" id="IPR006461">
    <property type="entry name" value="PLAC_motif_containing"/>
</dbReference>
<comment type="caution">
    <text evidence="2">The sequence shown here is derived from an EMBL/GenBank/DDBJ whole genome shotgun (WGS) entry which is preliminary data.</text>
</comment>
<dbReference type="EMBL" id="DAKRPA010000398">
    <property type="protein sequence ID" value="DAZ92697.1"/>
    <property type="molecule type" value="Genomic_DNA"/>
</dbReference>
<gene>
    <name evidence="2" type="ORF">N0F65_009594</name>
</gene>
<keyword evidence="1" id="KW-1133">Transmembrane helix</keyword>
<proteinExistence type="predicted"/>
<evidence type="ECO:0000256" key="1">
    <source>
        <dbReference type="SAM" id="Phobius"/>
    </source>
</evidence>
<dbReference type="NCBIfam" id="TIGR01571">
    <property type="entry name" value="A_thal_Cys_rich"/>
    <property type="match status" value="1"/>
</dbReference>
<accession>A0AAV2YH19</accession>
<feature type="transmembrane region" description="Helical" evidence="1">
    <location>
        <begin position="87"/>
        <end position="111"/>
    </location>
</feature>
<dbReference type="PANTHER" id="PTHR15907">
    <property type="entry name" value="DUF614 FAMILY PROTEIN-RELATED"/>
    <property type="match status" value="1"/>
</dbReference>
<name>A0AAV2YH19_9STRA</name>